<dbReference type="AlphaFoldDB" id="A0A087U310"/>
<dbReference type="GO" id="GO:0008010">
    <property type="term" value="F:structural constituent of chitin-based larval cuticle"/>
    <property type="evidence" value="ECO:0007669"/>
    <property type="project" value="TreeGrafter"/>
</dbReference>
<dbReference type="InterPro" id="IPR031311">
    <property type="entry name" value="CHIT_BIND_RR_consensus"/>
</dbReference>
<dbReference type="PANTHER" id="PTHR10380:SF235">
    <property type="entry name" value="CUTICULAR PROTEIN 73D, ISOFORM B"/>
    <property type="match status" value="1"/>
</dbReference>
<dbReference type="EMBL" id="KK117912">
    <property type="protein sequence ID" value="KFM71749.1"/>
    <property type="molecule type" value="Genomic_DNA"/>
</dbReference>
<dbReference type="OrthoDB" id="6427684at2759"/>
<name>A0A087U310_STEMI</name>
<keyword evidence="5" id="KW-0732">Signal</keyword>
<gene>
    <name evidence="6" type="ORF">X975_23403</name>
</gene>
<feature type="region of interest" description="Disordered" evidence="4">
    <location>
        <begin position="48"/>
        <end position="84"/>
    </location>
</feature>
<evidence type="ECO:0000256" key="5">
    <source>
        <dbReference type="SAM" id="SignalP"/>
    </source>
</evidence>
<organism evidence="6 7">
    <name type="scientific">Stegodyphus mimosarum</name>
    <name type="common">African social velvet spider</name>
    <dbReference type="NCBI Taxonomy" id="407821"/>
    <lineage>
        <taxon>Eukaryota</taxon>
        <taxon>Metazoa</taxon>
        <taxon>Ecdysozoa</taxon>
        <taxon>Arthropoda</taxon>
        <taxon>Chelicerata</taxon>
        <taxon>Arachnida</taxon>
        <taxon>Araneae</taxon>
        <taxon>Araneomorphae</taxon>
        <taxon>Entelegynae</taxon>
        <taxon>Eresoidea</taxon>
        <taxon>Eresidae</taxon>
        <taxon>Stegodyphus</taxon>
    </lineage>
</organism>
<dbReference type="PANTHER" id="PTHR10380">
    <property type="entry name" value="CUTICLE PROTEIN"/>
    <property type="match status" value="1"/>
</dbReference>
<keyword evidence="7" id="KW-1185">Reference proteome</keyword>
<keyword evidence="2 3" id="KW-0193">Cuticle</keyword>
<proteinExistence type="predicted"/>
<dbReference type="InterPro" id="IPR000618">
    <property type="entry name" value="Insect_cuticle"/>
</dbReference>
<feature type="chain" id="PRO_5001830138" evidence="5">
    <location>
        <begin position="18"/>
        <end position="276"/>
    </location>
</feature>
<reference evidence="6 7" key="1">
    <citation type="submission" date="2013-11" db="EMBL/GenBank/DDBJ databases">
        <title>Genome sequencing of Stegodyphus mimosarum.</title>
        <authorList>
            <person name="Bechsgaard J."/>
        </authorList>
    </citation>
    <scope>NUCLEOTIDE SEQUENCE [LARGE SCALE GENOMIC DNA]</scope>
</reference>
<evidence type="ECO:0000256" key="4">
    <source>
        <dbReference type="SAM" id="MobiDB-lite"/>
    </source>
</evidence>
<dbReference type="GO" id="GO:0062129">
    <property type="term" value="C:chitin-based extracellular matrix"/>
    <property type="evidence" value="ECO:0007669"/>
    <property type="project" value="TreeGrafter"/>
</dbReference>
<evidence type="ECO:0000256" key="2">
    <source>
        <dbReference type="ARBA" id="ARBA00022460"/>
    </source>
</evidence>
<dbReference type="Proteomes" id="UP000054359">
    <property type="component" value="Unassembled WGS sequence"/>
</dbReference>
<protein>
    <submittedName>
        <fullName evidence="6">Cuticle protein 10.9</fullName>
    </submittedName>
</protein>
<dbReference type="PRINTS" id="PR00947">
    <property type="entry name" value="CUTICLE"/>
</dbReference>
<dbReference type="PROSITE" id="PS51155">
    <property type="entry name" value="CHIT_BIND_RR_2"/>
    <property type="match status" value="2"/>
</dbReference>
<dbReference type="Pfam" id="PF00379">
    <property type="entry name" value="Chitin_bind_4"/>
    <property type="match status" value="2"/>
</dbReference>
<evidence type="ECO:0000256" key="1">
    <source>
        <dbReference type="ARBA" id="ARBA00002980"/>
    </source>
</evidence>
<feature type="signal peptide" evidence="5">
    <location>
        <begin position="1"/>
        <end position="17"/>
    </location>
</feature>
<comment type="function">
    <text evidence="1">Component of the rigid cuticle of the spider.</text>
</comment>
<dbReference type="PROSITE" id="PS00233">
    <property type="entry name" value="CHIT_BIND_RR_1"/>
    <property type="match status" value="2"/>
</dbReference>
<evidence type="ECO:0000313" key="7">
    <source>
        <dbReference type="Proteomes" id="UP000054359"/>
    </source>
</evidence>
<feature type="non-terminal residue" evidence="6">
    <location>
        <position position="276"/>
    </location>
</feature>
<dbReference type="OMA" id="KMALVCC"/>
<dbReference type="InterPro" id="IPR050468">
    <property type="entry name" value="Cuticle_Struct_Prot"/>
</dbReference>
<sequence>MITKVLVLLSVATAALTLGNGPAYHSTKNVFQKQQGAKQYASVASYQSSSQEVRQQPSPYAFGYEDEGSARQESADASGKVTGSYSVTNEDGSVRVVKYVADEQGFRADIDTNEPGTKSDNPADVSFRSSAVEKLVKSAPQIYAHSKPAAAQPIQAPAVFKSAGGSSGGYSYQYQSELEDGGSLGRGESGDASGKVSGYYSLSVADGRKRKVDYSADQGGFSAVVNTNEFGTKSDSPAHVTFLSSSPAQESFLSQQKSVKQVQAYSSSVSQQQPIQ</sequence>
<evidence type="ECO:0000256" key="3">
    <source>
        <dbReference type="PROSITE-ProRule" id="PRU00497"/>
    </source>
</evidence>
<accession>A0A087U310</accession>
<evidence type="ECO:0000313" key="6">
    <source>
        <dbReference type="EMBL" id="KFM71749.1"/>
    </source>
</evidence>